<organism evidence="1 2">
    <name type="scientific">Aphis craccivora</name>
    <name type="common">Cowpea aphid</name>
    <dbReference type="NCBI Taxonomy" id="307492"/>
    <lineage>
        <taxon>Eukaryota</taxon>
        <taxon>Metazoa</taxon>
        <taxon>Ecdysozoa</taxon>
        <taxon>Arthropoda</taxon>
        <taxon>Hexapoda</taxon>
        <taxon>Insecta</taxon>
        <taxon>Pterygota</taxon>
        <taxon>Neoptera</taxon>
        <taxon>Paraneoptera</taxon>
        <taxon>Hemiptera</taxon>
        <taxon>Sternorrhyncha</taxon>
        <taxon>Aphidomorpha</taxon>
        <taxon>Aphidoidea</taxon>
        <taxon>Aphididae</taxon>
        <taxon>Aphidini</taxon>
        <taxon>Aphis</taxon>
        <taxon>Aphis</taxon>
    </lineage>
</organism>
<dbReference type="EMBL" id="VUJU01005761">
    <property type="protein sequence ID" value="KAF0750332.1"/>
    <property type="molecule type" value="Genomic_DNA"/>
</dbReference>
<dbReference type="AlphaFoldDB" id="A0A6G0Y7D2"/>
<evidence type="ECO:0000313" key="1">
    <source>
        <dbReference type="EMBL" id="KAF0750332.1"/>
    </source>
</evidence>
<dbReference type="OrthoDB" id="7671476at2759"/>
<keyword evidence="2" id="KW-1185">Reference proteome</keyword>
<sequence>MFIIEIYKMPKLLSKKKKNDSELCQIIATSITEIVRDSLNPTFRQTYFNTIQVTNSTDAQEFLENRLLNVLGVNKSFVSTYIQKKNNMNVRRTFVIEDYLAAKILCSSDTVNKYKYSEMISLIKHLMNKNSCKSK</sequence>
<accession>A0A6G0Y7D2</accession>
<name>A0A6G0Y7D2_APHCR</name>
<proteinExistence type="predicted"/>
<comment type="caution">
    <text evidence="1">The sequence shown here is derived from an EMBL/GenBank/DDBJ whole genome shotgun (WGS) entry which is preliminary data.</text>
</comment>
<protein>
    <submittedName>
        <fullName evidence="1">Uncharacterized protein</fullName>
    </submittedName>
</protein>
<reference evidence="1 2" key="1">
    <citation type="submission" date="2019-08" db="EMBL/GenBank/DDBJ databases">
        <title>Whole genome of Aphis craccivora.</title>
        <authorList>
            <person name="Voronova N.V."/>
            <person name="Shulinski R.S."/>
            <person name="Bandarenka Y.V."/>
            <person name="Zhorov D.G."/>
            <person name="Warner D."/>
        </authorList>
    </citation>
    <scope>NUCLEOTIDE SEQUENCE [LARGE SCALE GENOMIC DNA]</scope>
    <source>
        <strain evidence="1">180601</strain>
        <tissue evidence="1">Whole Body</tissue>
    </source>
</reference>
<gene>
    <name evidence="1" type="ORF">FWK35_00027290</name>
</gene>
<evidence type="ECO:0000313" key="2">
    <source>
        <dbReference type="Proteomes" id="UP000478052"/>
    </source>
</evidence>
<dbReference type="Proteomes" id="UP000478052">
    <property type="component" value="Unassembled WGS sequence"/>
</dbReference>